<feature type="transmembrane region" description="Helical" evidence="13">
    <location>
        <begin position="61"/>
        <end position="84"/>
    </location>
</feature>
<keyword evidence="16" id="KW-1185">Reference proteome</keyword>
<keyword evidence="11" id="KW-0325">Glycoprotein</keyword>
<feature type="transmembrane region" description="Helical" evidence="13">
    <location>
        <begin position="529"/>
        <end position="549"/>
    </location>
</feature>
<dbReference type="GO" id="GO:0004930">
    <property type="term" value="F:G protein-coupled receptor activity"/>
    <property type="evidence" value="ECO:0007669"/>
    <property type="project" value="UniProtKB-KW"/>
</dbReference>
<feature type="non-terminal residue" evidence="15">
    <location>
        <position position="1"/>
    </location>
</feature>
<dbReference type="InterPro" id="IPR000725">
    <property type="entry name" value="Olfact_rcpt"/>
</dbReference>
<evidence type="ECO:0000256" key="2">
    <source>
        <dbReference type="ARBA" id="ARBA00022475"/>
    </source>
</evidence>
<evidence type="ECO:0000313" key="16">
    <source>
        <dbReference type="Proteomes" id="UP001295444"/>
    </source>
</evidence>
<evidence type="ECO:0000256" key="12">
    <source>
        <dbReference type="ARBA" id="ARBA00023224"/>
    </source>
</evidence>
<keyword evidence="8 13" id="KW-0472">Membrane</keyword>
<evidence type="ECO:0000256" key="3">
    <source>
        <dbReference type="ARBA" id="ARBA00022606"/>
    </source>
</evidence>
<evidence type="ECO:0000256" key="9">
    <source>
        <dbReference type="ARBA" id="ARBA00023157"/>
    </source>
</evidence>
<feature type="domain" description="G-protein coupled receptors family 1 profile" evidence="14">
    <location>
        <begin position="197"/>
        <end position="447"/>
    </location>
</feature>
<dbReference type="Pfam" id="PF00001">
    <property type="entry name" value="7tm_1"/>
    <property type="match status" value="2"/>
</dbReference>
<comment type="subcellular location">
    <subcellularLocation>
        <location evidence="1">Cell membrane</location>
        <topology evidence="1">Multi-pass membrane protein</topology>
    </subcellularLocation>
</comment>
<dbReference type="EMBL" id="OW240912">
    <property type="protein sequence ID" value="CAH2225881.1"/>
    <property type="molecule type" value="Genomic_DNA"/>
</dbReference>
<gene>
    <name evidence="15" type="ORF">PECUL_23A032605</name>
</gene>
<feature type="transmembrane region" description="Helical" evidence="13">
    <location>
        <begin position="352"/>
        <end position="374"/>
    </location>
</feature>
<dbReference type="Gene3D" id="1.20.1070.10">
    <property type="entry name" value="Rhodopsin 7-helix transmembrane proteins"/>
    <property type="match status" value="4"/>
</dbReference>
<keyword evidence="9" id="KW-1015">Disulfide bond</keyword>
<evidence type="ECO:0000256" key="6">
    <source>
        <dbReference type="ARBA" id="ARBA00022989"/>
    </source>
</evidence>
<feature type="transmembrane region" description="Helical" evidence="13">
    <location>
        <begin position="255"/>
        <end position="276"/>
    </location>
</feature>
<evidence type="ECO:0000313" key="15">
    <source>
        <dbReference type="EMBL" id="CAH2225881.1"/>
    </source>
</evidence>
<dbReference type="PRINTS" id="PR00237">
    <property type="entry name" value="GPCRRHODOPSN"/>
</dbReference>
<evidence type="ECO:0000256" key="13">
    <source>
        <dbReference type="SAM" id="Phobius"/>
    </source>
</evidence>
<evidence type="ECO:0000256" key="10">
    <source>
        <dbReference type="ARBA" id="ARBA00023170"/>
    </source>
</evidence>
<dbReference type="InterPro" id="IPR017452">
    <property type="entry name" value="GPCR_Rhodpsn_7TM"/>
</dbReference>
<evidence type="ECO:0000256" key="7">
    <source>
        <dbReference type="ARBA" id="ARBA00023040"/>
    </source>
</evidence>
<evidence type="ECO:0000256" key="4">
    <source>
        <dbReference type="ARBA" id="ARBA00022692"/>
    </source>
</evidence>
<dbReference type="AlphaFoldDB" id="A0AAD1VPN8"/>
<feature type="transmembrane region" description="Helical" evidence="13">
    <location>
        <begin position="775"/>
        <end position="797"/>
    </location>
</feature>
<dbReference type="PRINTS" id="PR00245">
    <property type="entry name" value="OLFACTORYR"/>
</dbReference>
<feature type="transmembrane region" description="Helical" evidence="13">
    <location>
        <begin position="849"/>
        <end position="872"/>
    </location>
</feature>
<feature type="transmembrane region" description="Helical" evidence="13">
    <location>
        <begin position="638"/>
        <end position="657"/>
    </location>
</feature>
<feature type="transmembrane region" description="Helical" evidence="13">
    <location>
        <begin position="720"/>
        <end position="741"/>
    </location>
</feature>
<keyword evidence="7" id="KW-0297">G-protein coupled receptor</keyword>
<feature type="transmembrane region" description="Helical" evidence="13">
    <location>
        <begin position="216"/>
        <end position="235"/>
    </location>
</feature>
<accession>A0AAD1VPN8</accession>
<dbReference type="InterPro" id="IPR052921">
    <property type="entry name" value="GPCR1_Superfamily_Member"/>
</dbReference>
<keyword evidence="5" id="KW-0552">Olfaction</keyword>
<evidence type="ECO:0000256" key="5">
    <source>
        <dbReference type="ARBA" id="ARBA00022725"/>
    </source>
</evidence>
<feature type="transmembrane region" description="Helical" evidence="13">
    <location>
        <begin position="677"/>
        <end position="699"/>
    </location>
</feature>
<dbReference type="PANTHER" id="PTHR26451">
    <property type="entry name" value="G_PROTEIN_RECEP_F1_2 DOMAIN-CONTAINING PROTEIN"/>
    <property type="match status" value="1"/>
</dbReference>
<feature type="transmembrane region" description="Helical" evidence="13">
    <location>
        <begin position="818"/>
        <end position="837"/>
    </location>
</feature>
<keyword evidence="4 13" id="KW-0812">Transmembrane</keyword>
<evidence type="ECO:0000259" key="14">
    <source>
        <dbReference type="PROSITE" id="PS50262"/>
    </source>
</evidence>
<reference evidence="15" key="1">
    <citation type="submission" date="2022-03" db="EMBL/GenBank/DDBJ databases">
        <authorList>
            <person name="Alioto T."/>
            <person name="Alioto T."/>
            <person name="Gomez Garrido J."/>
        </authorList>
    </citation>
    <scope>NUCLEOTIDE SEQUENCE</scope>
</reference>
<keyword evidence="10 15" id="KW-0675">Receptor</keyword>
<feature type="transmembrane region" description="Helical" evidence="13">
    <location>
        <begin position="395"/>
        <end position="414"/>
    </location>
</feature>
<dbReference type="GO" id="GO:0004984">
    <property type="term" value="F:olfactory receptor activity"/>
    <property type="evidence" value="ECO:0007669"/>
    <property type="project" value="InterPro"/>
</dbReference>
<organism evidence="15 16">
    <name type="scientific">Pelobates cultripes</name>
    <name type="common">Western spadefoot toad</name>
    <dbReference type="NCBI Taxonomy" id="61616"/>
    <lineage>
        <taxon>Eukaryota</taxon>
        <taxon>Metazoa</taxon>
        <taxon>Chordata</taxon>
        <taxon>Craniata</taxon>
        <taxon>Vertebrata</taxon>
        <taxon>Euteleostomi</taxon>
        <taxon>Amphibia</taxon>
        <taxon>Batrachia</taxon>
        <taxon>Anura</taxon>
        <taxon>Pelobatoidea</taxon>
        <taxon>Pelobatidae</taxon>
        <taxon>Pelobates</taxon>
    </lineage>
</organism>
<feature type="transmembrane region" description="Helical" evidence="13">
    <location>
        <begin position="179"/>
        <end position="204"/>
    </location>
</feature>
<feature type="domain" description="G-protein coupled receptors family 1 profile" evidence="14">
    <location>
        <begin position="43"/>
        <end position="154"/>
    </location>
</feature>
<feature type="domain" description="G-protein coupled receptors family 1 profile" evidence="14">
    <location>
        <begin position="497"/>
        <end position="624"/>
    </location>
</feature>
<feature type="transmembrane region" description="Helical" evidence="13">
    <location>
        <begin position="297"/>
        <end position="318"/>
    </location>
</feature>
<name>A0AAD1VPN8_PELCU</name>
<protein>
    <submittedName>
        <fullName evidence="15">Olfactory receptor 52B6-like</fullName>
    </submittedName>
</protein>
<dbReference type="FunFam" id="1.20.1070.10:FF:000024">
    <property type="entry name" value="Olfactory receptor"/>
    <property type="match status" value="2"/>
</dbReference>
<evidence type="ECO:0000256" key="11">
    <source>
        <dbReference type="ARBA" id="ARBA00023180"/>
    </source>
</evidence>
<keyword evidence="2" id="KW-1003">Cell membrane</keyword>
<feature type="domain" description="G-protein coupled receptors family 1 profile" evidence="14">
    <location>
        <begin position="620"/>
        <end position="870"/>
    </location>
</feature>
<evidence type="ECO:0000256" key="8">
    <source>
        <dbReference type="ARBA" id="ARBA00023136"/>
    </source>
</evidence>
<dbReference type="GO" id="GO:0005886">
    <property type="term" value="C:plasma membrane"/>
    <property type="evidence" value="ECO:0007669"/>
    <property type="project" value="UniProtKB-SubCell"/>
</dbReference>
<keyword evidence="12" id="KW-0807">Transducer</keyword>
<feature type="non-terminal residue" evidence="15">
    <location>
        <position position="891"/>
    </location>
</feature>
<dbReference type="SUPFAM" id="SSF81321">
    <property type="entry name" value="Family A G protein-coupled receptor-like"/>
    <property type="match status" value="4"/>
</dbReference>
<dbReference type="PANTHER" id="PTHR26451:SF986">
    <property type="entry name" value="OLFACTORY RECEPTOR 52D1"/>
    <property type="match status" value="1"/>
</dbReference>
<dbReference type="Pfam" id="PF13853">
    <property type="entry name" value="7tm_4"/>
    <property type="match status" value="2"/>
</dbReference>
<dbReference type="GO" id="GO:0005549">
    <property type="term" value="F:odorant binding"/>
    <property type="evidence" value="ECO:0007669"/>
    <property type="project" value="TreeGrafter"/>
</dbReference>
<keyword evidence="3" id="KW-0716">Sensory transduction</keyword>
<sequence length="891" mass="100759">VKSLPQMDKLPNEQQYRSNGNLTSLKYLFSALTLIGYFMIIFVNGTVISAVVLNKTLHEPMYIFIAALCPMYIFICNVIINGMFGSTVFLPKLTIDMLSGYTTISIHGCLIQAFFINSITCAEMLTFAVMAYDRFLAVGHPLRYPTLMTNRKTYKSTGHASSSFVTSFELLWIKEMEIFQYLYCSLFLVVYLSILLMSSLVVFVICTEESLQEPMYILVCTLALNGMFGSCSFFPKLIFDLLTSSNTISYLRCLSQTYCILSFTYFEICTFTLMAVDRYLAVCYPLQYVIIMTNEKTLKIITGLLVATFIGVLVAVLLSARLRLCGRQIQNVFCDNPSIVLLSCTDSTANNLYGTTAIVVFLTITSIIIGYTYLRIFIVCIKLSKIVRNKAMHTLMTHLLNFSIFLIGLIFSFIRYKLNTIDLPLSVHFLLTISRFVFPPFLNPLIYGLRTKALKIKIVYDRKIRSRRAQEWNAFGMAADSCFVGPLELITLETEDTLLFTIMAYDRYLAVGFPLRYPTLMTNGKTYKCIATIWIVILLILTLFVAGLANLPMCDTAISNVYCDMMSLTKLSCDEHGETLREGSKNMDPQDLLLGIMEMEGLQYLYSALSLVVYLFITLLSVMIVYVILKEESLHKPMYILICNLTLNGIFGSSIFFPKLIADLLTSSKTVSRAGCLVQALCLLTFIYFEISTFTIMAYDQYFAVSSPLQYVAFMTIKNTVKLIVSSSAFSFMSVLIGIILSARVPLCGTQIKNIFCDNMSIFILSCVDTSVNNLYGIIVTTTFLMFTMGIIAYSYIKIFITCVKVTNYSYKKAIYTLVTHLLNFSIFMVGALFIFVRFRLNSSKLPLFAHILLSVSVVIFPPLLNPLIYGLRTKALKIKMISCLQKMWSF</sequence>
<proteinExistence type="predicted"/>
<feature type="transmembrane region" description="Helical" evidence="13">
    <location>
        <begin position="27"/>
        <end position="54"/>
    </location>
</feature>
<dbReference type="InterPro" id="IPR000276">
    <property type="entry name" value="GPCR_Rhodpsn"/>
</dbReference>
<feature type="transmembrane region" description="Helical" evidence="13">
    <location>
        <begin position="604"/>
        <end position="629"/>
    </location>
</feature>
<feature type="transmembrane region" description="Helical" evidence="13">
    <location>
        <begin position="104"/>
        <end position="132"/>
    </location>
</feature>
<evidence type="ECO:0000256" key="1">
    <source>
        <dbReference type="ARBA" id="ARBA00004651"/>
    </source>
</evidence>
<keyword evidence="6 13" id="KW-1133">Transmembrane helix</keyword>
<dbReference type="Proteomes" id="UP001295444">
    <property type="component" value="Chromosome 01"/>
</dbReference>
<dbReference type="PROSITE" id="PS50262">
    <property type="entry name" value="G_PROTEIN_RECEP_F1_2"/>
    <property type="match status" value="4"/>
</dbReference>